<evidence type="ECO:0000313" key="1">
    <source>
        <dbReference type="EMBL" id="CAI5742121.1"/>
    </source>
</evidence>
<proteinExistence type="predicted"/>
<dbReference type="InterPro" id="IPR009737">
    <property type="entry name" value="Aim32/Apd1-like"/>
</dbReference>
<dbReference type="InterPro" id="IPR036249">
    <property type="entry name" value="Thioredoxin-like_sf"/>
</dbReference>
<evidence type="ECO:0000313" key="2">
    <source>
        <dbReference type="Proteomes" id="UP001162031"/>
    </source>
</evidence>
<dbReference type="PANTHER" id="PTHR31902:SF14">
    <property type="entry name" value="ACTIN PATCHES DISTAL PROTEIN 1"/>
    <property type="match status" value="1"/>
</dbReference>
<organism evidence="1 2">
    <name type="scientific">Hyaloperonospora brassicae</name>
    <name type="common">Brassica downy mildew</name>
    <name type="synonym">Peronospora brassicae</name>
    <dbReference type="NCBI Taxonomy" id="162125"/>
    <lineage>
        <taxon>Eukaryota</taxon>
        <taxon>Sar</taxon>
        <taxon>Stramenopiles</taxon>
        <taxon>Oomycota</taxon>
        <taxon>Peronosporomycetes</taxon>
        <taxon>Peronosporales</taxon>
        <taxon>Peronosporaceae</taxon>
        <taxon>Hyaloperonospora</taxon>
    </lineage>
</organism>
<reference evidence="1" key="1">
    <citation type="submission" date="2022-12" db="EMBL/GenBank/DDBJ databases">
        <authorList>
            <person name="Webb A."/>
        </authorList>
    </citation>
    <scope>NUCLEOTIDE SEQUENCE</scope>
    <source>
        <strain evidence="1">Hp1</strain>
    </source>
</reference>
<dbReference type="Proteomes" id="UP001162031">
    <property type="component" value="Unassembled WGS sequence"/>
</dbReference>
<dbReference type="SUPFAM" id="SSF52833">
    <property type="entry name" value="Thioredoxin-like"/>
    <property type="match status" value="1"/>
</dbReference>
<name>A0AAV0UZ00_HYABA</name>
<keyword evidence="2" id="KW-1185">Reference proteome</keyword>
<accession>A0AAV0UZ00</accession>
<dbReference type="PANTHER" id="PTHR31902">
    <property type="entry name" value="ACTIN PATCHES DISTAL PROTEIN 1"/>
    <property type="match status" value="1"/>
</dbReference>
<protein>
    <submittedName>
        <fullName evidence="1">Uncharacterized protein</fullName>
    </submittedName>
</protein>
<dbReference type="AlphaFoldDB" id="A0AAV0UZ00"/>
<comment type="caution">
    <text evidence="1">The sequence shown here is derived from an EMBL/GenBank/DDBJ whole genome shotgun (WGS) entry which is preliminary data.</text>
</comment>
<dbReference type="EMBL" id="CANTFL010001463">
    <property type="protein sequence ID" value="CAI5742121.1"/>
    <property type="molecule type" value="Genomic_DNA"/>
</dbReference>
<sequence length="340" mass="38190">MFMRRTFAVGSRRVHQPQRIAHCVVAPRPFTASSSRFSPRLTSEQLVERRAARNAVRLAAHGKETSAGSTLYIEGSVRYYTRHCVIVEPQHTDSKSWPAKLEHTPGHALSLYRDALVALYGGDVVKVRKSPLLVTAAIPYMDTCSAFRLQEEEEEEEGKTRVDRAEKGTHDVLVFPDAVRVHDVDPVQIPLLVRGALETASNLSALLRREKMRYADMEKGYHVMVCGHAARDVRCGCKGPELLQWLKATASRDDKPLHLWLSSHMGGHRFAATCVAYPTGDWFGLLNDQDRASDVLEAVTNEDPLRVYKLWRGRMGLTPHDMHRAVTERVEQCEDGARAA</sequence>
<gene>
    <name evidence="1" type="ORF">HBR001_LOCUS8823</name>
</gene>
<dbReference type="Gene3D" id="3.40.30.10">
    <property type="entry name" value="Glutaredoxin"/>
    <property type="match status" value="1"/>
</dbReference>
<dbReference type="Pfam" id="PF06999">
    <property type="entry name" value="Suc_Fer-like"/>
    <property type="match status" value="1"/>
</dbReference>